<dbReference type="Gene3D" id="3.10.10.10">
    <property type="entry name" value="HIV Type 1 Reverse Transcriptase, subunit A, domain 1"/>
    <property type="match status" value="1"/>
</dbReference>
<gene>
    <name evidence="2" type="ORF">Pfra01_000605100</name>
</gene>
<dbReference type="PANTHER" id="PTHR24559:SF438">
    <property type="entry name" value="PEPTIDASE A2 DOMAIN-CONTAINING PROTEIN"/>
    <property type="match status" value="1"/>
</dbReference>
<feature type="compositionally biased region" description="Gly residues" evidence="1">
    <location>
        <begin position="107"/>
        <end position="116"/>
    </location>
</feature>
<dbReference type="SUPFAM" id="SSF56672">
    <property type="entry name" value="DNA/RNA polymerases"/>
    <property type="match status" value="1"/>
</dbReference>
<keyword evidence="3" id="KW-1185">Reference proteome</keyword>
<organism evidence="2 3">
    <name type="scientific">Phytophthora fragariaefolia</name>
    <dbReference type="NCBI Taxonomy" id="1490495"/>
    <lineage>
        <taxon>Eukaryota</taxon>
        <taxon>Sar</taxon>
        <taxon>Stramenopiles</taxon>
        <taxon>Oomycota</taxon>
        <taxon>Peronosporomycetes</taxon>
        <taxon>Peronosporales</taxon>
        <taxon>Peronosporaceae</taxon>
        <taxon>Phytophthora</taxon>
    </lineage>
</organism>
<dbReference type="EMBL" id="BSXT01000500">
    <property type="protein sequence ID" value="GMF28836.1"/>
    <property type="molecule type" value="Genomic_DNA"/>
</dbReference>
<dbReference type="AlphaFoldDB" id="A0A9W6U940"/>
<dbReference type="Proteomes" id="UP001165121">
    <property type="component" value="Unassembled WGS sequence"/>
</dbReference>
<dbReference type="InterPro" id="IPR053134">
    <property type="entry name" value="RNA-dir_DNA_polymerase"/>
</dbReference>
<name>A0A9W6U940_9STRA</name>
<evidence type="ECO:0000313" key="2">
    <source>
        <dbReference type="EMBL" id="GMF28836.1"/>
    </source>
</evidence>
<protein>
    <submittedName>
        <fullName evidence="2">Unnamed protein product</fullName>
    </submittedName>
</protein>
<comment type="caution">
    <text evidence="2">The sequence shown here is derived from an EMBL/GenBank/DDBJ whole genome shotgun (WGS) entry which is preliminary data.</text>
</comment>
<accession>A0A9W6U940</accession>
<evidence type="ECO:0000313" key="3">
    <source>
        <dbReference type="Proteomes" id="UP001165121"/>
    </source>
</evidence>
<reference evidence="2" key="1">
    <citation type="submission" date="2023-04" db="EMBL/GenBank/DDBJ databases">
        <title>Phytophthora fragariaefolia NBRC 109709.</title>
        <authorList>
            <person name="Ichikawa N."/>
            <person name="Sato H."/>
            <person name="Tonouchi N."/>
        </authorList>
    </citation>
    <scope>NUCLEOTIDE SEQUENCE</scope>
    <source>
        <strain evidence="2">NBRC 109709</strain>
    </source>
</reference>
<dbReference type="InterPro" id="IPR043502">
    <property type="entry name" value="DNA/RNA_pol_sf"/>
</dbReference>
<sequence>MLVKQDPAPTTLEQAVDKATAIDDPIDNVARGMLNIGQAWATAPNAFTVPMSGTTGSVAIVPGVGIGAGPTSEGLAAQMGVDNTELAFFTNPQGCKTEDDGELAVTGGDGATGAPGGVASSPDFDENGDRRGPAERADPATLRTVTKREKKTTKRARPATRAICEVRYCERQQHIIIPFRTDEGSKCAKVAVVRLARCASLAHSAVTPIAVAVATPDGEEGVFVPTETCGYVMVVTTVMTSRNGRIWIPAINVKGGKRKLPNKKELGVWIPIEKEMKVRIGEDESGTRILILRLLRAYRGLTKDKGDCPPSTALDVQHHIGTGVAAPIMMKRRRHTQTEDAIIEENVDKMLKAGVIDEGNGAWGFPVVMVRKKDGDVRFCIDYRAFNEVTTKDVYPLPRIDEMKRGYTFKQPPH</sequence>
<evidence type="ECO:0000256" key="1">
    <source>
        <dbReference type="SAM" id="MobiDB-lite"/>
    </source>
</evidence>
<feature type="region of interest" description="Disordered" evidence="1">
    <location>
        <begin position="106"/>
        <end position="138"/>
    </location>
</feature>
<feature type="compositionally biased region" description="Basic and acidic residues" evidence="1">
    <location>
        <begin position="127"/>
        <end position="138"/>
    </location>
</feature>
<proteinExistence type="predicted"/>
<dbReference type="PANTHER" id="PTHR24559">
    <property type="entry name" value="TRANSPOSON TY3-I GAG-POL POLYPROTEIN"/>
    <property type="match status" value="1"/>
</dbReference>